<evidence type="ECO:0000313" key="5">
    <source>
        <dbReference type="EMBL" id="TKA30093.1"/>
    </source>
</evidence>
<feature type="compositionally biased region" description="Basic and acidic residues" evidence="1">
    <location>
        <begin position="289"/>
        <end position="305"/>
    </location>
</feature>
<accession>A0A4U0U4Q4</accession>
<dbReference type="Pfam" id="PF12331">
    <property type="entry name" value="Rad26-like_helical_rpts"/>
    <property type="match status" value="1"/>
</dbReference>
<evidence type="ECO:0000256" key="1">
    <source>
        <dbReference type="SAM" id="MobiDB-lite"/>
    </source>
</evidence>
<gene>
    <name evidence="5" type="ORF">B0A50_02812</name>
</gene>
<feature type="compositionally biased region" description="Polar residues" evidence="1">
    <location>
        <begin position="96"/>
        <end position="110"/>
    </location>
</feature>
<evidence type="ECO:0008006" key="7">
    <source>
        <dbReference type="Google" id="ProtNLM"/>
    </source>
</evidence>
<dbReference type="InterPro" id="IPR022093">
    <property type="entry name" value="Rad26-like_helical"/>
</dbReference>
<feature type="region of interest" description="Disordered" evidence="1">
    <location>
        <begin position="269"/>
        <end position="344"/>
    </location>
</feature>
<feature type="domain" description="Rad26-like helical repeats" evidence="2">
    <location>
        <begin position="490"/>
        <end position="737"/>
    </location>
</feature>
<dbReference type="EMBL" id="NAJL01000012">
    <property type="protein sequence ID" value="TKA30093.1"/>
    <property type="molecule type" value="Genomic_DNA"/>
</dbReference>
<evidence type="ECO:0000259" key="4">
    <source>
        <dbReference type="Pfam" id="PF21048"/>
    </source>
</evidence>
<feature type="domain" description="Rad26-like C-terminal" evidence="3">
    <location>
        <begin position="744"/>
        <end position="806"/>
    </location>
</feature>
<feature type="compositionally biased region" description="Basic and acidic residues" evidence="1">
    <location>
        <begin position="318"/>
        <end position="328"/>
    </location>
</feature>
<reference evidence="5 6" key="1">
    <citation type="submission" date="2017-03" db="EMBL/GenBank/DDBJ databases">
        <title>Genomes of endolithic fungi from Antarctica.</title>
        <authorList>
            <person name="Coleine C."/>
            <person name="Masonjones S."/>
            <person name="Stajich J.E."/>
        </authorList>
    </citation>
    <scope>NUCLEOTIDE SEQUENCE [LARGE SCALE GENOMIC DNA]</scope>
    <source>
        <strain evidence="5 6">CCFEE 6315</strain>
    </source>
</reference>
<evidence type="ECO:0000313" key="6">
    <source>
        <dbReference type="Proteomes" id="UP000308549"/>
    </source>
</evidence>
<feature type="region of interest" description="Disordered" evidence="1">
    <location>
        <begin position="96"/>
        <end position="137"/>
    </location>
</feature>
<dbReference type="OrthoDB" id="5245063at2759"/>
<comment type="caution">
    <text evidence="5">The sequence shown here is derived from an EMBL/GenBank/DDBJ whole genome shotgun (WGS) entry which is preliminary data.</text>
</comment>
<dbReference type="Proteomes" id="UP000308549">
    <property type="component" value="Unassembled WGS sequence"/>
</dbReference>
<evidence type="ECO:0000259" key="2">
    <source>
        <dbReference type="Pfam" id="PF12331"/>
    </source>
</evidence>
<organism evidence="5 6">
    <name type="scientific">Salinomyces thailandicus</name>
    <dbReference type="NCBI Taxonomy" id="706561"/>
    <lineage>
        <taxon>Eukaryota</taxon>
        <taxon>Fungi</taxon>
        <taxon>Dikarya</taxon>
        <taxon>Ascomycota</taxon>
        <taxon>Pezizomycotina</taxon>
        <taxon>Dothideomycetes</taxon>
        <taxon>Dothideomycetidae</taxon>
        <taxon>Mycosphaerellales</taxon>
        <taxon>Teratosphaeriaceae</taxon>
        <taxon>Salinomyces</taxon>
    </lineage>
</organism>
<feature type="domain" description="Rad26-like N-terminal" evidence="4">
    <location>
        <begin position="384"/>
        <end position="428"/>
    </location>
</feature>
<dbReference type="Pfam" id="PF21046">
    <property type="entry name" value="Rad26-like_C"/>
    <property type="match status" value="1"/>
</dbReference>
<feature type="compositionally biased region" description="Pro residues" evidence="1">
    <location>
        <begin position="65"/>
        <end position="75"/>
    </location>
</feature>
<proteinExistence type="predicted"/>
<sequence>MADEDFFSDDGLDDLPDNAIAALEHNAISSTQKPAVQPSPQAPKHAKGRVNNAFAAVAIPTRPASSPPLSAPAPPSSDYGFEDEDVIDLDEPSMIVQSASGPTTNGTNQYGKGGQPRQPGLPASAVSRHARKPALDPETEAAFAAADAELGAQPSAAWAHAPHLQPNGHTEIDVTSLHTRIAALQAEQNRLQQSEQMARNAAMARQGEIAIVRANQEKATKEYERRIAVMQKLHAEQAAVVKAEIEAGKKEREKMGTDNRFLQHDLAQETEKAKRLNGAGKARPLVGGKGKETPKKAKRVGRGDGFEDEEVRMVSPSRSREKSKDTTPKHGAKRRRTANDSPVASLSFAQPAELVREDSNGQGQNFLEQQVTLVQAKADDRYDFIQRLLRHCPHEGHERSIETLTKHNFPTEPNRSVSAMLMDELSRPVQGHQSDHLPLKLSHACLRLWSRCLDEKCYSPLYLLLDLVNFALYAQLSAVVTQLLEEAVPICMRTIDLVAVPTAKASTNPAFSTNMNRDAHEKLIEEVDVDEIMEFLLRLAEAATVVGPDKVEEFWGRMDFSFTLLMLNKAQPISQSTTALHILTTSCLSATFGTIPSLSADDDRVEKQTKQETAIVDRMTILLFEIPEPPMDEPPYSELELAALRNEILAVFRALCQTDHGSLLIAQHRSAIGRLVRFLHGQIEKLYLRSYAEEGAPSVVAVAAAPEEDEAARPNPTAHALTIATINTTTRLLHYILRTHDSIIDLGTKLQAVHGGYHKFLVSMTRIAFSDQLVLEHGLEDEVAEAAHAVLDGLLSPEEGEAVGRAVETPGGTNGETLGGWREGEVEGLDETMADADAG</sequence>
<dbReference type="InterPro" id="IPR048380">
    <property type="entry name" value="Rad26-like_N"/>
</dbReference>
<protein>
    <recommendedName>
        <fullName evidence="7">DNA repair protein Rad26</fullName>
    </recommendedName>
</protein>
<feature type="region of interest" description="Disordered" evidence="1">
    <location>
        <begin position="24"/>
        <end position="83"/>
    </location>
</feature>
<dbReference type="AlphaFoldDB" id="A0A4U0U4Q4"/>
<evidence type="ECO:0000259" key="3">
    <source>
        <dbReference type="Pfam" id="PF21046"/>
    </source>
</evidence>
<name>A0A4U0U4Q4_9PEZI</name>
<keyword evidence="6" id="KW-1185">Reference proteome</keyword>
<dbReference type="InterPro" id="IPR048379">
    <property type="entry name" value="Rad26-like_C"/>
</dbReference>
<dbReference type="Pfam" id="PF21048">
    <property type="entry name" value="Rad26-like_N"/>
    <property type="match status" value="1"/>
</dbReference>